<dbReference type="Proteomes" id="UP000005266">
    <property type="component" value="Segment"/>
</dbReference>
<proteinExistence type="predicted"/>
<organism evidence="1 2">
    <name type="scientific">Colwellia phage 9A</name>
    <dbReference type="NCBI Taxonomy" id="765765"/>
    <lineage>
        <taxon>Viruses</taxon>
        <taxon>Duplodnaviria</taxon>
        <taxon>Heunggongvirae</taxon>
        <taxon>Uroviricota</taxon>
        <taxon>Caudoviricetes</taxon>
        <taxon>Franklinbayvirus</taxon>
        <taxon>Franklinbayvirus fv9A</taxon>
    </lineage>
</organism>
<dbReference type="RefSeq" id="YP_006489222.1">
    <property type="nucleotide sequence ID" value="NC_018088.1"/>
</dbReference>
<name>I3UMB7_9CAUD</name>
<evidence type="ECO:0000313" key="1">
    <source>
        <dbReference type="EMBL" id="AFK66632.1"/>
    </source>
</evidence>
<dbReference type="KEGG" id="vg:13165453"/>
<keyword evidence="2" id="KW-1185">Reference proteome</keyword>
<dbReference type="EMBL" id="HQ317390">
    <property type="protein sequence ID" value="AFK66632.1"/>
    <property type="molecule type" value="Genomic_DNA"/>
</dbReference>
<accession>I3UMB7</accession>
<evidence type="ECO:0000313" key="2">
    <source>
        <dbReference type="Proteomes" id="UP000005266"/>
    </source>
</evidence>
<reference evidence="1 2" key="1">
    <citation type="journal article" date="2013" name="Extremophiles">
        <title>Genomic analysis of cold-active Colwelliaphage 9A and psychrophilic phage-host interactions.</title>
        <authorList>
            <person name="Colangelo-Lillis J.R."/>
            <person name="Deming J.W."/>
        </authorList>
    </citation>
    <scope>NUCLEOTIDE SEQUENCE [LARGE SCALE GENOMIC DNA]</scope>
    <source>
        <strain evidence="1">9A</strain>
    </source>
</reference>
<dbReference type="GeneID" id="13165453"/>
<protein>
    <submittedName>
        <fullName evidence="1">Uncharacterized protein</fullName>
    </submittedName>
</protein>
<gene>
    <name evidence="1" type="ORF">COPG_00036</name>
</gene>
<sequence length="150" mass="17375">MRLFKGAIGINKRSINQACKMFSIDVLFGDYPYHSWMEPNGSQGTGKWWDIDVSRYTILVPNEVAEVACMFSLCHEIGHIIDHRMGAEFRTTFAREVSAWRRGYELLHLFNVEFDKAKFVCHTESCLSTYDKANKIDVYGVIRDNIINKK</sequence>